<dbReference type="KEGG" id="ten:LPB136_05850"/>
<dbReference type="STRING" id="1850252.LPB136_05850"/>
<evidence type="ECO:0000313" key="1">
    <source>
        <dbReference type="EMBL" id="APG64910.1"/>
    </source>
</evidence>
<sequence length="127" mass="15039">MKNTIEINKFVDKNTNEMRIKKTLIISFLLLSNFILAQKTDIIIYPNNIAERSAVNIIVKEKGTYVLKITDKSKTILYEKKLVIDKKDGFKHNFSKYKIGEYNFSLYKNNEIIFNKVFKKIDKHEEK</sequence>
<reference evidence="1 2" key="1">
    <citation type="submission" date="2016-11" db="EMBL/GenBank/DDBJ databases">
        <title>Tenacibaculum sp. LPB0136, isolated from marine environment.</title>
        <authorList>
            <person name="Kim E."/>
            <person name="Yi H."/>
        </authorList>
    </citation>
    <scope>NUCLEOTIDE SEQUENCE [LARGE SCALE GENOMIC DNA]</scope>
    <source>
        <strain evidence="1 2">LPB0136</strain>
    </source>
</reference>
<dbReference type="AlphaFoldDB" id="A0A1L3JIE2"/>
<dbReference type="Proteomes" id="UP000181898">
    <property type="component" value="Chromosome"/>
</dbReference>
<gene>
    <name evidence="1" type="ORF">LPB136_05850</name>
</gene>
<evidence type="ECO:0000313" key="2">
    <source>
        <dbReference type="Proteomes" id="UP000181898"/>
    </source>
</evidence>
<organism evidence="1 2">
    <name type="scientific">Tenacibaculum todarodis</name>
    <dbReference type="NCBI Taxonomy" id="1850252"/>
    <lineage>
        <taxon>Bacteria</taxon>
        <taxon>Pseudomonadati</taxon>
        <taxon>Bacteroidota</taxon>
        <taxon>Flavobacteriia</taxon>
        <taxon>Flavobacteriales</taxon>
        <taxon>Flavobacteriaceae</taxon>
        <taxon>Tenacibaculum</taxon>
    </lineage>
</organism>
<dbReference type="RefSeq" id="WP_072555235.1">
    <property type="nucleotide sequence ID" value="NZ_CP018155.1"/>
</dbReference>
<name>A0A1L3JIE2_9FLAO</name>
<protein>
    <recommendedName>
        <fullName evidence="3">Secretion protein</fullName>
    </recommendedName>
</protein>
<proteinExistence type="predicted"/>
<accession>A0A1L3JIE2</accession>
<keyword evidence="2" id="KW-1185">Reference proteome</keyword>
<evidence type="ECO:0008006" key="3">
    <source>
        <dbReference type="Google" id="ProtNLM"/>
    </source>
</evidence>
<dbReference type="EMBL" id="CP018155">
    <property type="protein sequence ID" value="APG64910.1"/>
    <property type="molecule type" value="Genomic_DNA"/>
</dbReference>